<sequence length="104" mass="11621">MSPPLLLLLVIGVVLAPGGCQHHDGLFYPFGLQEDDKLPYGADVSSPEIRLRVPVKFFDDIYDSLYPVHILVARELCPLTMPVLSSHSKMFSPSEPEFDPDRNL</sequence>
<dbReference type="EMBL" id="JBFDAA010000123">
    <property type="protein sequence ID" value="KAL1109920.1"/>
    <property type="molecule type" value="Genomic_DNA"/>
</dbReference>
<name>A0ABD0XTX7_9HEMI</name>
<dbReference type="Proteomes" id="UP001558652">
    <property type="component" value="Unassembled WGS sequence"/>
</dbReference>
<organism evidence="2 3">
    <name type="scientific">Ranatra chinensis</name>
    <dbReference type="NCBI Taxonomy" id="642074"/>
    <lineage>
        <taxon>Eukaryota</taxon>
        <taxon>Metazoa</taxon>
        <taxon>Ecdysozoa</taxon>
        <taxon>Arthropoda</taxon>
        <taxon>Hexapoda</taxon>
        <taxon>Insecta</taxon>
        <taxon>Pterygota</taxon>
        <taxon>Neoptera</taxon>
        <taxon>Paraneoptera</taxon>
        <taxon>Hemiptera</taxon>
        <taxon>Heteroptera</taxon>
        <taxon>Panheteroptera</taxon>
        <taxon>Nepomorpha</taxon>
        <taxon>Nepidae</taxon>
        <taxon>Ranatrinae</taxon>
        <taxon>Ranatra</taxon>
    </lineage>
</organism>
<gene>
    <name evidence="2" type="ORF">AAG570_014154</name>
</gene>
<keyword evidence="1" id="KW-0732">Signal</keyword>
<proteinExistence type="predicted"/>
<comment type="caution">
    <text evidence="2">The sequence shown here is derived from an EMBL/GenBank/DDBJ whole genome shotgun (WGS) entry which is preliminary data.</text>
</comment>
<accession>A0ABD0XTX7</accession>
<evidence type="ECO:0000313" key="3">
    <source>
        <dbReference type="Proteomes" id="UP001558652"/>
    </source>
</evidence>
<evidence type="ECO:0000256" key="1">
    <source>
        <dbReference type="SAM" id="SignalP"/>
    </source>
</evidence>
<protein>
    <submittedName>
        <fullName evidence="2">Uncharacterized protein</fullName>
    </submittedName>
</protein>
<dbReference type="AlphaFoldDB" id="A0ABD0XTX7"/>
<evidence type="ECO:0000313" key="2">
    <source>
        <dbReference type="EMBL" id="KAL1109920.1"/>
    </source>
</evidence>
<keyword evidence="3" id="KW-1185">Reference proteome</keyword>
<feature type="signal peptide" evidence="1">
    <location>
        <begin position="1"/>
        <end position="20"/>
    </location>
</feature>
<reference evidence="2 3" key="1">
    <citation type="submission" date="2024-07" db="EMBL/GenBank/DDBJ databases">
        <title>Chromosome-level genome assembly of the water stick insect Ranatra chinensis (Heteroptera: Nepidae).</title>
        <authorList>
            <person name="Liu X."/>
        </authorList>
    </citation>
    <scope>NUCLEOTIDE SEQUENCE [LARGE SCALE GENOMIC DNA]</scope>
    <source>
        <strain evidence="2">Cailab_2021Rc</strain>
        <tissue evidence="2">Muscle</tissue>
    </source>
</reference>
<feature type="chain" id="PRO_5044806796" evidence="1">
    <location>
        <begin position="21"/>
        <end position="104"/>
    </location>
</feature>